<keyword evidence="5 14" id="KW-0808">Transferase</keyword>
<comment type="function">
    <text evidence="14">Converts heme B (protoheme IX) to heme O by substitution of the vinyl group on carbon 2 of heme B porphyrin ring with a hydroxyethyl farnesyl side group.</text>
</comment>
<sequence>MSTSIQTLRAGLRRHGRDYLELTKPRVVALITFTAMVGMLLATPTMVPWPILLFGSTGIALMAGSAAAINHLVDRRVDAIMMRTCRRPLPSGQLEAWQVLSFALAIGTLGLALLLAFTNPLTAVLTFISLIGYAVIYTLFLKRATPQNIVIGGAAGAAPPLLGWTAVTGHVDSGALLLFLIIYVWTPPHFWALAIHRRRDYADADIPMLPVTHGVAFTRLHILLYTILLFLVTLLPFLTGMSGWIYLAGAVLLGIRFLGYAVRLFATGDDRLALPTFGFSIAYLFGLFAALMLDHYSSLLFKWF</sequence>
<dbReference type="InterPro" id="IPR044878">
    <property type="entry name" value="UbiA_sf"/>
</dbReference>
<comment type="catalytic activity">
    <reaction evidence="13 14">
        <text>heme b + (2E,6E)-farnesyl diphosphate + H2O = Fe(II)-heme o + diphosphate</text>
        <dbReference type="Rhea" id="RHEA:28070"/>
        <dbReference type="ChEBI" id="CHEBI:15377"/>
        <dbReference type="ChEBI" id="CHEBI:33019"/>
        <dbReference type="ChEBI" id="CHEBI:60344"/>
        <dbReference type="ChEBI" id="CHEBI:60530"/>
        <dbReference type="ChEBI" id="CHEBI:175763"/>
        <dbReference type="EC" id="2.5.1.141"/>
    </reaction>
</comment>
<evidence type="ECO:0000256" key="10">
    <source>
        <dbReference type="ARBA" id="ARBA00030253"/>
    </source>
</evidence>
<name>A0ABX1TPW8_9GAMM</name>
<organism evidence="15 16">
    <name type="scientific">Candidatus Competibacter phosphatis</name>
    <dbReference type="NCBI Taxonomy" id="221280"/>
    <lineage>
        <taxon>Bacteria</taxon>
        <taxon>Pseudomonadati</taxon>
        <taxon>Pseudomonadota</taxon>
        <taxon>Gammaproteobacteria</taxon>
        <taxon>Candidatus Competibacteraceae</taxon>
        <taxon>Candidatus Competibacter</taxon>
    </lineage>
</organism>
<dbReference type="CDD" id="cd13957">
    <property type="entry name" value="PT_UbiA_Cox10"/>
    <property type="match status" value="1"/>
</dbReference>
<dbReference type="InterPro" id="IPR006369">
    <property type="entry name" value="Protohaem_IX_farnesylTrfase"/>
</dbReference>
<dbReference type="PANTHER" id="PTHR43448">
    <property type="entry name" value="PROTOHEME IX FARNESYLTRANSFERASE, MITOCHONDRIAL"/>
    <property type="match status" value="1"/>
</dbReference>
<evidence type="ECO:0000256" key="1">
    <source>
        <dbReference type="ARBA" id="ARBA00004651"/>
    </source>
</evidence>
<evidence type="ECO:0000256" key="8">
    <source>
        <dbReference type="ARBA" id="ARBA00023133"/>
    </source>
</evidence>
<evidence type="ECO:0000256" key="12">
    <source>
        <dbReference type="ARBA" id="ARBA00042475"/>
    </source>
</evidence>
<dbReference type="InterPro" id="IPR000537">
    <property type="entry name" value="UbiA_prenyltransferase"/>
</dbReference>
<evidence type="ECO:0000256" key="3">
    <source>
        <dbReference type="ARBA" id="ARBA00012292"/>
    </source>
</evidence>
<dbReference type="Gene3D" id="1.10.357.140">
    <property type="entry name" value="UbiA prenyltransferase"/>
    <property type="match status" value="1"/>
</dbReference>
<feature type="transmembrane region" description="Helical" evidence="14">
    <location>
        <begin position="123"/>
        <end position="141"/>
    </location>
</feature>
<feature type="transmembrane region" description="Helical" evidence="14">
    <location>
        <begin position="27"/>
        <end position="45"/>
    </location>
</feature>
<dbReference type="RefSeq" id="WP_169249420.1">
    <property type="nucleotide sequence ID" value="NZ_SPMZ01000039.1"/>
</dbReference>
<dbReference type="NCBIfam" id="TIGR01473">
    <property type="entry name" value="cyoE_ctaB"/>
    <property type="match status" value="1"/>
</dbReference>
<evidence type="ECO:0000256" key="5">
    <source>
        <dbReference type="ARBA" id="ARBA00022679"/>
    </source>
</evidence>
<evidence type="ECO:0000256" key="4">
    <source>
        <dbReference type="ARBA" id="ARBA00022475"/>
    </source>
</evidence>
<evidence type="ECO:0000256" key="7">
    <source>
        <dbReference type="ARBA" id="ARBA00022989"/>
    </source>
</evidence>
<keyword evidence="16" id="KW-1185">Reference proteome</keyword>
<feature type="transmembrane region" description="Helical" evidence="14">
    <location>
        <begin position="148"/>
        <end position="167"/>
    </location>
</feature>
<keyword evidence="4 14" id="KW-1003">Cell membrane</keyword>
<dbReference type="HAMAP" id="MF_00154">
    <property type="entry name" value="CyoE_CtaB"/>
    <property type="match status" value="1"/>
</dbReference>
<evidence type="ECO:0000256" key="14">
    <source>
        <dbReference type="HAMAP-Rule" id="MF_00154"/>
    </source>
</evidence>
<evidence type="ECO:0000256" key="2">
    <source>
        <dbReference type="ARBA" id="ARBA00004919"/>
    </source>
</evidence>
<dbReference type="Proteomes" id="UP000760480">
    <property type="component" value="Unassembled WGS sequence"/>
</dbReference>
<evidence type="ECO:0000313" key="16">
    <source>
        <dbReference type="Proteomes" id="UP000760480"/>
    </source>
</evidence>
<feature type="transmembrane region" description="Helical" evidence="14">
    <location>
        <begin position="173"/>
        <end position="195"/>
    </location>
</feature>
<feature type="transmembrane region" description="Helical" evidence="14">
    <location>
        <begin position="244"/>
        <end position="265"/>
    </location>
</feature>
<feature type="transmembrane region" description="Helical" evidence="14">
    <location>
        <begin position="94"/>
        <end position="117"/>
    </location>
</feature>
<comment type="similarity">
    <text evidence="14">Belongs to the UbiA prenyltransferase family. Protoheme IX farnesyltransferase subfamily.</text>
</comment>
<dbReference type="NCBIfam" id="NF003349">
    <property type="entry name" value="PRK04375.1-2"/>
    <property type="match status" value="1"/>
</dbReference>
<dbReference type="Pfam" id="PF01040">
    <property type="entry name" value="UbiA"/>
    <property type="match status" value="1"/>
</dbReference>
<feature type="transmembrane region" description="Helical" evidence="14">
    <location>
        <begin position="51"/>
        <end position="73"/>
    </location>
</feature>
<proteinExistence type="inferred from homology"/>
<dbReference type="EMBL" id="SPMZ01000039">
    <property type="protein sequence ID" value="NMQ20148.1"/>
    <property type="molecule type" value="Genomic_DNA"/>
</dbReference>
<comment type="miscellaneous">
    <text evidence="14">Carbon 2 of the heme B porphyrin ring is defined according to the Fischer nomenclature.</text>
</comment>
<comment type="caution">
    <text evidence="15">The sequence shown here is derived from an EMBL/GenBank/DDBJ whole genome shotgun (WGS) entry which is preliminary data.</text>
</comment>
<protein>
    <recommendedName>
        <fullName evidence="11 14">Protoheme IX farnesyltransferase</fullName>
        <ecNumber evidence="3 14">2.5.1.141</ecNumber>
    </recommendedName>
    <alternativeName>
        <fullName evidence="12 14">Heme B farnesyltransferase</fullName>
    </alternativeName>
    <alternativeName>
        <fullName evidence="10 14">Heme O synthase</fullName>
    </alternativeName>
</protein>
<gene>
    <name evidence="14" type="primary">cyoE</name>
    <name evidence="15" type="ORF">E4P82_13630</name>
</gene>
<feature type="transmembrane region" description="Helical" evidence="14">
    <location>
        <begin position="216"/>
        <end position="238"/>
    </location>
</feature>
<evidence type="ECO:0000256" key="13">
    <source>
        <dbReference type="ARBA" id="ARBA00047690"/>
    </source>
</evidence>
<comment type="subcellular location">
    <subcellularLocation>
        <location evidence="1 14">Cell membrane</location>
        <topology evidence="1 14">Multi-pass membrane protein</topology>
    </subcellularLocation>
</comment>
<evidence type="ECO:0000313" key="15">
    <source>
        <dbReference type="EMBL" id="NMQ20148.1"/>
    </source>
</evidence>
<keyword evidence="7 14" id="KW-1133">Transmembrane helix</keyword>
<accession>A0ABX1TPW8</accession>
<keyword evidence="8 14" id="KW-0350">Heme biosynthesis</keyword>
<evidence type="ECO:0000256" key="6">
    <source>
        <dbReference type="ARBA" id="ARBA00022692"/>
    </source>
</evidence>
<comment type="pathway">
    <text evidence="2 14">Porphyrin-containing compound metabolism; heme O biosynthesis; heme O from protoheme: step 1/1.</text>
</comment>
<keyword evidence="6 14" id="KW-0812">Transmembrane</keyword>
<feature type="transmembrane region" description="Helical" evidence="14">
    <location>
        <begin position="272"/>
        <end position="293"/>
    </location>
</feature>
<evidence type="ECO:0000256" key="11">
    <source>
        <dbReference type="ARBA" id="ARBA00040810"/>
    </source>
</evidence>
<dbReference type="EC" id="2.5.1.141" evidence="3 14"/>
<dbReference type="PANTHER" id="PTHR43448:SF7">
    <property type="entry name" value="4-HYDROXYBENZOATE SOLANESYLTRANSFERASE"/>
    <property type="match status" value="1"/>
</dbReference>
<reference evidence="15 16" key="1">
    <citation type="submission" date="2019-03" db="EMBL/GenBank/DDBJ databases">
        <title>Metabolic reconstructions from genomes of highly enriched 'Candidatus Accumulibacter' and 'Candidatus Competibacter' bioreactor populations.</title>
        <authorList>
            <person name="Annavajhala M.K."/>
            <person name="Welles L."/>
            <person name="Abbas B."/>
            <person name="Sorokin D."/>
            <person name="Park H."/>
            <person name="Van Loosdrecht M."/>
            <person name="Chandran K."/>
        </authorList>
    </citation>
    <scope>NUCLEOTIDE SEQUENCE [LARGE SCALE GENOMIC DNA]</scope>
    <source>
        <strain evidence="15 16">SBR_G</strain>
    </source>
</reference>
<evidence type="ECO:0000256" key="9">
    <source>
        <dbReference type="ARBA" id="ARBA00023136"/>
    </source>
</evidence>
<keyword evidence="9 14" id="KW-0472">Membrane</keyword>